<protein>
    <submittedName>
        <fullName evidence="1">AlNc14C141G7271 protein</fullName>
    </submittedName>
</protein>
<name>F0WL83_9STRA</name>
<accession>F0WL83</accession>
<dbReference type="EMBL" id="FR824186">
    <property type="protein sequence ID" value="CCA22044.1"/>
    <property type="molecule type" value="Genomic_DNA"/>
</dbReference>
<dbReference type="HOGENOM" id="CLU_1879246_0_0_1"/>
<reference evidence="1" key="1">
    <citation type="journal article" date="2011" name="PLoS Biol.">
        <title>Gene gain and loss during evolution of obligate parasitism in the white rust pathogen of Arabidopsis thaliana.</title>
        <authorList>
            <person name="Kemen E."/>
            <person name="Gardiner A."/>
            <person name="Schultz-Larsen T."/>
            <person name="Kemen A.C."/>
            <person name="Balmuth A.L."/>
            <person name="Robert-Seilaniantz A."/>
            <person name="Bailey K."/>
            <person name="Holub E."/>
            <person name="Studholme D.J."/>
            <person name="Maclean D."/>
            <person name="Jones J.D."/>
        </authorList>
    </citation>
    <scope>NUCLEOTIDE SEQUENCE</scope>
</reference>
<proteinExistence type="predicted"/>
<gene>
    <name evidence="1" type="primary">AlNc14C141G7271</name>
    <name evidence="1" type="ORF">ALNC14_081870</name>
</gene>
<reference evidence="1" key="2">
    <citation type="submission" date="2011-02" db="EMBL/GenBank/DDBJ databases">
        <authorList>
            <person name="MacLean D."/>
        </authorList>
    </citation>
    <scope>NUCLEOTIDE SEQUENCE</scope>
</reference>
<organism evidence="1">
    <name type="scientific">Albugo laibachii Nc14</name>
    <dbReference type="NCBI Taxonomy" id="890382"/>
    <lineage>
        <taxon>Eukaryota</taxon>
        <taxon>Sar</taxon>
        <taxon>Stramenopiles</taxon>
        <taxon>Oomycota</taxon>
        <taxon>Peronosporomycetes</taxon>
        <taxon>Albuginales</taxon>
        <taxon>Albuginaceae</taxon>
        <taxon>Albugo</taxon>
    </lineage>
</organism>
<dbReference type="AlphaFoldDB" id="F0WL83"/>
<sequence length="136" mass="14499">MISPPTLIIGSILMKGSIKDKCAPRNFGANEKDRGDDVITLQINVLLSLFEVRISCCGYLFFSNSFRNRLQKSSSASSTSQSSCHCCLTLASPSSAERSHSSFSNSSNSSSSSVTSTRDGFVAFSSNAGVFPLILP</sequence>
<evidence type="ECO:0000313" key="1">
    <source>
        <dbReference type="EMBL" id="CCA22044.1"/>
    </source>
</evidence>